<dbReference type="Proteomes" id="UP000796880">
    <property type="component" value="Unassembled WGS sequence"/>
</dbReference>
<sequence length="126" mass="14314">MLGIASANYEGALRFYERSYGIVLIKSFRELEGKYIDYVYILFAKKIVQMGLLIPDPAVHDHDEGMDTISWLGEKAKSSMVIKQVVVENIGVDIRRRTKEMSDNLKRKGDVEIDGAEKELLQLCGM</sequence>
<gene>
    <name evidence="1" type="ORF">FNV43_RR25504</name>
</gene>
<reference evidence="1" key="1">
    <citation type="submission" date="2020-03" db="EMBL/GenBank/DDBJ databases">
        <title>A high-quality chromosome-level genome assembly of a woody plant with both climbing and erect habits, Rhamnella rubrinervis.</title>
        <authorList>
            <person name="Lu Z."/>
            <person name="Yang Y."/>
            <person name="Zhu X."/>
            <person name="Sun Y."/>
        </authorList>
    </citation>
    <scope>NUCLEOTIDE SEQUENCE</scope>
    <source>
        <strain evidence="1">BYM</strain>
        <tissue evidence="1">Leaf</tissue>
    </source>
</reference>
<name>A0A8K0DT97_9ROSA</name>
<evidence type="ECO:0000313" key="1">
    <source>
        <dbReference type="EMBL" id="KAF3434401.1"/>
    </source>
</evidence>
<keyword evidence="2" id="KW-1185">Reference proteome</keyword>
<accession>A0A8K0DT97</accession>
<dbReference type="AlphaFoldDB" id="A0A8K0DT97"/>
<organism evidence="1 2">
    <name type="scientific">Rhamnella rubrinervis</name>
    <dbReference type="NCBI Taxonomy" id="2594499"/>
    <lineage>
        <taxon>Eukaryota</taxon>
        <taxon>Viridiplantae</taxon>
        <taxon>Streptophyta</taxon>
        <taxon>Embryophyta</taxon>
        <taxon>Tracheophyta</taxon>
        <taxon>Spermatophyta</taxon>
        <taxon>Magnoliopsida</taxon>
        <taxon>eudicotyledons</taxon>
        <taxon>Gunneridae</taxon>
        <taxon>Pentapetalae</taxon>
        <taxon>rosids</taxon>
        <taxon>fabids</taxon>
        <taxon>Rosales</taxon>
        <taxon>Rhamnaceae</taxon>
        <taxon>rhamnoid group</taxon>
        <taxon>Rhamneae</taxon>
        <taxon>Rhamnella</taxon>
    </lineage>
</organism>
<dbReference type="EMBL" id="VOIH02000011">
    <property type="protein sequence ID" value="KAF3434401.1"/>
    <property type="molecule type" value="Genomic_DNA"/>
</dbReference>
<comment type="caution">
    <text evidence="1">The sequence shown here is derived from an EMBL/GenBank/DDBJ whole genome shotgun (WGS) entry which is preliminary data.</text>
</comment>
<dbReference type="Gene3D" id="3.40.50.2000">
    <property type="entry name" value="Glycogen Phosphorylase B"/>
    <property type="match status" value="1"/>
</dbReference>
<proteinExistence type="predicted"/>
<evidence type="ECO:0000313" key="2">
    <source>
        <dbReference type="Proteomes" id="UP000796880"/>
    </source>
</evidence>
<protein>
    <submittedName>
        <fullName evidence="1">Uncharacterized protein</fullName>
    </submittedName>
</protein>
<dbReference type="OrthoDB" id="1742328at2759"/>